<evidence type="ECO:0000313" key="4">
    <source>
        <dbReference type="EMBL" id="MFD1670935.1"/>
    </source>
</evidence>
<evidence type="ECO:0000259" key="3">
    <source>
        <dbReference type="Pfam" id="PF12464"/>
    </source>
</evidence>
<reference evidence="5" key="1">
    <citation type="journal article" date="2019" name="Int. J. Syst. Evol. Microbiol.">
        <title>The Global Catalogue of Microorganisms (GCM) 10K type strain sequencing project: providing services to taxonomists for standard genome sequencing and annotation.</title>
        <authorList>
            <consortium name="The Broad Institute Genomics Platform"/>
            <consortium name="The Broad Institute Genome Sequencing Center for Infectious Disease"/>
            <person name="Wu L."/>
            <person name="Ma J."/>
        </authorList>
    </citation>
    <scope>NUCLEOTIDE SEQUENCE [LARGE SCALE GENOMIC DNA]</scope>
    <source>
        <strain evidence="5">CCM 8896</strain>
    </source>
</reference>
<feature type="domain" description="Maltose/galactoside acetyltransferase" evidence="3">
    <location>
        <begin position="16"/>
        <end position="63"/>
    </location>
</feature>
<dbReference type="Pfam" id="PF12464">
    <property type="entry name" value="Mac"/>
    <property type="match status" value="1"/>
</dbReference>
<name>A0ABW4J4S1_9LACO</name>
<dbReference type="EMBL" id="JBHTOP010000003">
    <property type="protein sequence ID" value="MFD1670935.1"/>
    <property type="molecule type" value="Genomic_DNA"/>
</dbReference>
<keyword evidence="5" id="KW-1185">Reference proteome</keyword>
<proteinExistence type="inferred from homology"/>
<accession>A0ABW4J4S1</accession>
<keyword evidence="2" id="KW-0808">Transferase</keyword>
<organism evidence="4 5">
    <name type="scientific">Agrilactobacillus yilanensis</name>
    <dbReference type="NCBI Taxonomy" id="2485997"/>
    <lineage>
        <taxon>Bacteria</taxon>
        <taxon>Bacillati</taxon>
        <taxon>Bacillota</taxon>
        <taxon>Bacilli</taxon>
        <taxon>Lactobacillales</taxon>
        <taxon>Lactobacillaceae</taxon>
        <taxon>Agrilactobacillus</taxon>
    </lineage>
</organism>
<protein>
    <submittedName>
        <fullName evidence="4">Maltose acetyltransferase domain-containing protein</fullName>
    </submittedName>
</protein>
<comment type="similarity">
    <text evidence="1">Belongs to the transferase hexapeptide repeat family.</text>
</comment>
<evidence type="ECO:0000256" key="1">
    <source>
        <dbReference type="ARBA" id="ARBA00007274"/>
    </source>
</evidence>
<gene>
    <name evidence="4" type="ORF">ACFQ5M_02355</name>
</gene>
<sequence length="98" mass="11096">MTKQATIDWFHRVSNSGEIYDSNDPDLLTYQHELMQRLVEYNQTAETPIRLKQRAAILAEIVGNNADTLFIIPPIPDAIKIKYGLTNPQTHSNTKGSL</sequence>
<evidence type="ECO:0000313" key="5">
    <source>
        <dbReference type="Proteomes" id="UP001597267"/>
    </source>
</evidence>
<dbReference type="Proteomes" id="UP001597267">
    <property type="component" value="Unassembled WGS sequence"/>
</dbReference>
<dbReference type="RefSeq" id="WP_125714039.1">
    <property type="nucleotide sequence ID" value="NZ_JBHTOP010000003.1"/>
</dbReference>
<dbReference type="InterPro" id="IPR024688">
    <property type="entry name" value="Mac_dom"/>
</dbReference>
<comment type="caution">
    <text evidence="4">The sequence shown here is derived from an EMBL/GenBank/DDBJ whole genome shotgun (WGS) entry which is preliminary data.</text>
</comment>
<evidence type="ECO:0000256" key="2">
    <source>
        <dbReference type="ARBA" id="ARBA00022679"/>
    </source>
</evidence>